<keyword evidence="2" id="KW-0560">Oxidoreductase</keyword>
<gene>
    <name evidence="4" type="ORF">HNP52_001893</name>
</gene>
<dbReference type="Pfam" id="PF02525">
    <property type="entry name" value="Flavodoxin_2"/>
    <property type="match status" value="1"/>
</dbReference>
<comment type="similarity">
    <text evidence="1">Belongs to the NAD(P)H dehydrogenase (quinone) family.</text>
</comment>
<dbReference type="GO" id="GO:0003955">
    <property type="term" value="F:NAD(P)H dehydrogenase (quinone) activity"/>
    <property type="evidence" value="ECO:0007669"/>
    <property type="project" value="TreeGrafter"/>
</dbReference>
<dbReference type="Proteomes" id="UP000575241">
    <property type="component" value="Unassembled WGS sequence"/>
</dbReference>
<dbReference type="PANTHER" id="PTHR10204">
    <property type="entry name" value="NAD P H OXIDOREDUCTASE-RELATED"/>
    <property type="match status" value="1"/>
</dbReference>
<evidence type="ECO:0000313" key="5">
    <source>
        <dbReference type="Proteomes" id="UP000575241"/>
    </source>
</evidence>
<organism evidence="4 5">
    <name type="scientific">Sphingomonas kyeonggiensis</name>
    <dbReference type="NCBI Taxonomy" id="1268553"/>
    <lineage>
        <taxon>Bacteria</taxon>
        <taxon>Pseudomonadati</taxon>
        <taxon>Pseudomonadota</taxon>
        <taxon>Alphaproteobacteria</taxon>
        <taxon>Sphingomonadales</taxon>
        <taxon>Sphingomonadaceae</taxon>
        <taxon>Sphingomonas</taxon>
    </lineage>
</organism>
<reference evidence="4 5" key="1">
    <citation type="submission" date="2020-08" db="EMBL/GenBank/DDBJ databases">
        <title>Functional genomics of gut bacteria from endangered species of beetles.</title>
        <authorList>
            <person name="Carlos-Shanley C."/>
        </authorList>
    </citation>
    <scope>NUCLEOTIDE SEQUENCE [LARGE SCALE GENOMIC DNA]</scope>
    <source>
        <strain evidence="4 5">S00224</strain>
    </source>
</reference>
<dbReference type="InterPro" id="IPR029039">
    <property type="entry name" value="Flavoprotein-like_sf"/>
</dbReference>
<comment type="caution">
    <text evidence="4">The sequence shown here is derived from an EMBL/GenBank/DDBJ whole genome shotgun (WGS) entry which is preliminary data.</text>
</comment>
<evidence type="ECO:0000256" key="1">
    <source>
        <dbReference type="ARBA" id="ARBA00006252"/>
    </source>
</evidence>
<proteinExistence type="inferred from homology"/>
<dbReference type="PANTHER" id="PTHR10204:SF34">
    <property type="entry name" value="NAD(P)H DEHYDROGENASE [QUINONE] 1 ISOFORM 1"/>
    <property type="match status" value="1"/>
</dbReference>
<dbReference type="InterPro" id="IPR003680">
    <property type="entry name" value="Flavodoxin_fold"/>
</dbReference>
<dbReference type="EMBL" id="JACHLN010000002">
    <property type="protein sequence ID" value="MBB4838824.1"/>
    <property type="molecule type" value="Genomic_DNA"/>
</dbReference>
<keyword evidence="5" id="KW-1185">Reference proteome</keyword>
<evidence type="ECO:0000259" key="3">
    <source>
        <dbReference type="Pfam" id="PF02525"/>
    </source>
</evidence>
<dbReference type="InterPro" id="IPR051545">
    <property type="entry name" value="NAD(P)H_dehydrogenase_qn"/>
</dbReference>
<dbReference type="AlphaFoldDB" id="A0A7W7K0R2"/>
<dbReference type="Gene3D" id="3.40.50.360">
    <property type="match status" value="1"/>
</dbReference>
<dbReference type="GO" id="GO:0005829">
    <property type="term" value="C:cytosol"/>
    <property type="evidence" value="ECO:0007669"/>
    <property type="project" value="TreeGrafter"/>
</dbReference>
<accession>A0A7W7K0R2</accession>
<evidence type="ECO:0000313" key="4">
    <source>
        <dbReference type="EMBL" id="MBB4838824.1"/>
    </source>
</evidence>
<dbReference type="SUPFAM" id="SSF52218">
    <property type="entry name" value="Flavoproteins"/>
    <property type="match status" value="1"/>
</dbReference>
<feature type="domain" description="Flavodoxin-like fold" evidence="3">
    <location>
        <begin position="3"/>
        <end position="177"/>
    </location>
</feature>
<evidence type="ECO:0000256" key="2">
    <source>
        <dbReference type="ARBA" id="ARBA00023002"/>
    </source>
</evidence>
<dbReference type="RefSeq" id="WP_184165961.1">
    <property type="nucleotide sequence ID" value="NZ_JACHLN010000002.1"/>
</dbReference>
<protein>
    <submittedName>
        <fullName evidence="4">Putative NADPH-quinone reductase</fullName>
    </submittedName>
</protein>
<name>A0A7W7K0R2_9SPHN</name>
<sequence length="192" mass="21867">MTRILLLDGHPDPDPARYGHALVDAYVEGAVGAGHEVRRVRIADLDFPILRTQAEYREEPVLPVIEAIQRDLLWSEHVAIFYPLWLGDVPAWFKAFLEQLLRPDFAFRYVKQGFPEPLLQGRSARVVVTMQTPAPVYSWLYRAHSLKSLERNILRFCGLGPVRHKIIGSVDGGWTPRKRYLEEVADLGAAAR</sequence>